<dbReference type="FunFam" id="3.40.50.300:FF:000325">
    <property type="entry name" value="ATP-dependent RNA helicase DHX29"/>
    <property type="match status" value="1"/>
</dbReference>
<keyword evidence="3" id="KW-0963">Cytoplasm</keyword>
<feature type="compositionally biased region" description="Basic and acidic residues" evidence="12">
    <location>
        <begin position="14"/>
        <end position="27"/>
    </location>
</feature>
<feature type="domain" description="Helicase C-terminal" evidence="14">
    <location>
        <begin position="837"/>
        <end position="1015"/>
    </location>
</feature>
<dbReference type="Gene3D" id="3.30.160.20">
    <property type="match status" value="1"/>
</dbReference>
<dbReference type="PROSITE" id="PS51192">
    <property type="entry name" value="HELICASE_ATP_BIND_1"/>
    <property type="match status" value="1"/>
</dbReference>
<dbReference type="Proteomes" id="UP001634394">
    <property type="component" value="Unassembled WGS sequence"/>
</dbReference>
<evidence type="ECO:0000256" key="10">
    <source>
        <dbReference type="ARBA" id="ARBA00023054"/>
    </source>
</evidence>
<dbReference type="InterPro" id="IPR059023">
    <property type="entry name" value="RNA_hel_CTD"/>
</dbReference>
<evidence type="ECO:0000256" key="6">
    <source>
        <dbReference type="ARBA" id="ARBA00022801"/>
    </source>
</evidence>
<dbReference type="InterPro" id="IPR027417">
    <property type="entry name" value="P-loop_NTPase"/>
</dbReference>
<dbReference type="GO" id="GO:0003743">
    <property type="term" value="F:translation initiation factor activity"/>
    <property type="evidence" value="ECO:0007669"/>
    <property type="project" value="UniProtKB-KW"/>
</dbReference>
<comment type="caution">
    <text evidence="15">The sequence shown here is derived from an EMBL/GenBank/DDBJ whole genome shotgun (WGS) entry which is preliminary data.</text>
</comment>
<dbReference type="PROSITE" id="PS51194">
    <property type="entry name" value="HELICASE_CTER"/>
    <property type="match status" value="1"/>
</dbReference>
<dbReference type="PANTHER" id="PTHR18934:SF264">
    <property type="entry name" value="ATP-DEPENDENT RNA HELICASE DHX29"/>
    <property type="match status" value="1"/>
</dbReference>
<dbReference type="InterPro" id="IPR007502">
    <property type="entry name" value="Helicase-assoc_dom"/>
</dbReference>
<evidence type="ECO:0000256" key="4">
    <source>
        <dbReference type="ARBA" id="ARBA00022540"/>
    </source>
</evidence>
<dbReference type="FunFam" id="1.20.120.1080:FF:000002">
    <property type="entry name" value="Putative ATP-dependent RNA helicase DHX36"/>
    <property type="match status" value="1"/>
</dbReference>
<keyword evidence="9" id="KW-0648">Protein biosynthesis</keyword>
<protein>
    <recommendedName>
        <fullName evidence="2">RNA helicase</fullName>
        <ecNumber evidence="2">3.6.4.13</ecNumber>
    </recommendedName>
</protein>
<proteinExistence type="inferred from homology"/>
<evidence type="ECO:0000259" key="13">
    <source>
        <dbReference type="PROSITE" id="PS51192"/>
    </source>
</evidence>
<gene>
    <name evidence="15" type="ORF">ACJMK2_029670</name>
</gene>
<evidence type="ECO:0000313" key="15">
    <source>
        <dbReference type="EMBL" id="KAL3883402.1"/>
    </source>
</evidence>
<feature type="compositionally biased region" description="Basic and acidic residues" evidence="12">
    <location>
        <begin position="513"/>
        <end position="524"/>
    </location>
</feature>
<feature type="region of interest" description="Disordered" evidence="12">
    <location>
        <begin position="483"/>
        <end position="524"/>
    </location>
</feature>
<evidence type="ECO:0000256" key="8">
    <source>
        <dbReference type="ARBA" id="ARBA00022840"/>
    </source>
</evidence>
<dbReference type="FunFam" id="3.40.50.300:FF:000500">
    <property type="entry name" value="ATP-dependent RNA helicase DHX29"/>
    <property type="match status" value="1"/>
</dbReference>
<dbReference type="GO" id="GO:0003724">
    <property type="term" value="F:RNA helicase activity"/>
    <property type="evidence" value="ECO:0007669"/>
    <property type="project" value="UniProtKB-EC"/>
</dbReference>
<evidence type="ECO:0000256" key="9">
    <source>
        <dbReference type="ARBA" id="ARBA00022917"/>
    </source>
</evidence>
<feature type="compositionally biased region" description="Basic and acidic residues" evidence="12">
    <location>
        <begin position="483"/>
        <end position="499"/>
    </location>
</feature>
<evidence type="ECO:0000256" key="5">
    <source>
        <dbReference type="ARBA" id="ARBA00022741"/>
    </source>
</evidence>
<feature type="compositionally biased region" description="Acidic residues" evidence="12">
    <location>
        <begin position="500"/>
        <end position="512"/>
    </location>
</feature>
<dbReference type="SMART" id="SM00487">
    <property type="entry name" value="DEXDc"/>
    <property type="match status" value="1"/>
</dbReference>
<evidence type="ECO:0000256" key="12">
    <source>
        <dbReference type="SAM" id="MobiDB-lite"/>
    </source>
</evidence>
<dbReference type="SMART" id="SM00847">
    <property type="entry name" value="HA2"/>
    <property type="match status" value="1"/>
</dbReference>
<dbReference type="InterPro" id="IPR056328">
    <property type="entry name" value="DSRM_DHX29"/>
</dbReference>
<dbReference type="Pfam" id="PF24899">
    <property type="entry name" value="UBA_DHX29"/>
    <property type="match status" value="1"/>
</dbReference>
<evidence type="ECO:0000256" key="2">
    <source>
        <dbReference type="ARBA" id="ARBA00012552"/>
    </source>
</evidence>
<reference evidence="15 16" key="1">
    <citation type="submission" date="2024-11" db="EMBL/GenBank/DDBJ databases">
        <title>Chromosome-level genome assembly of the freshwater bivalve Anodonta woodiana.</title>
        <authorList>
            <person name="Chen X."/>
        </authorList>
    </citation>
    <scope>NUCLEOTIDE SEQUENCE [LARGE SCALE GENOMIC DNA]</scope>
    <source>
        <strain evidence="15">MN2024</strain>
        <tissue evidence="15">Gills</tissue>
    </source>
</reference>
<organism evidence="15 16">
    <name type="scientific">Sinanodonta woodiana</name>
    <name type="common">Chinese pond mussel</name>
    <name type="synonym">Anodonta woodiana</name>
    <dbReference type="NCBI Taxonomy" id="1069815"/>
    <lineage>
        <taxon>Eukaryota</taxon>
        <taxon>Metazoa</taxon>
        <taxon>Spiralia</taxon>
        <taxon>Lophotrochozoa</taxon>
        <taxon>Mollusca</taxon>
        <taxon>Bivalvia</taxon>
        <taxon>Autobranchia</taxon>
        <taxon>Heteroconchia</taxon>
        <taxon>Palaeoheterodonta</taxon>
        <taxon>Unionida</taxon>
        <taxon>Unionoidea</taxon>
        <taxon>Unionidae</taxon>
        <taxon>Unioninae</taxon>
        <taxon>Sinanodonta</taxon>
    </lineage>
</organism>
<dbReference type="InterPro" id="IPR001650">
    <property type="entry name" value="Helicase_C-like"/>
</dbReference>
<accession>A0ABD3XEK1</accession>
<name>A0ABD3XEK1_SINWO</name>
<dbReference type="InterPro" id="IPR056890">
    <property type="entry name" value="UBA_DHX29-like"/>
</dbReference>
<dbReference type="CDD" id="cd18791">
    <property type="entry name" value="SF2_C_RHA"/>
    <property type="match status" value="1"/>
</dbReference>
<dbReference type="Pfam" id="PF21010">
    <property type="entry name" value="HA2_C"/>
    <property type="match status" value="1"/>
</dbReference>
<keyword evidence="6" id="KW-0378">Hydrolase</keyword>
<dbReference type="Pfam" id="PF24385">
    <property type="entry name" value="DSRM_DHX29"/>
    <property type="match status" value="1"/>
</dbReference>
<evidence type="ECO:0000256" key="3">
    <source>
        <dbReference type="ARBA" id="ARBA00022490"/>
    </source>
</evidence>
<feature type="domain" description="Helicase ATP-binding" evidence="13">
    <location>
        <begin position="569"/>
        <end position="740"/>
    </location>
</feature>
<dbReference type="Gene3D" id="3.40.50.300">
    <property type="entry name" value="P-loop containing nucleotide triphosphate hydrolases"/>
    <property type="match status" value="2"/>
</dbReference>
<dbReference type="SUPFAM" id="SSF54768">
    <property type="entry name" value="dsRNA-binding domain-like"/>
    <property type="match status" value="1"/>
</dbReference>
<dbReference type="Pfam" id="PF07717">
    <property type="entry name" value="OB_NTP_bind"/>
    <property type="match status" value="1"/>
</dbReference>
<keyword evidence="10" id="KW-0175">Coiled coil</keyword>
<keyword evidence="5" id="KW-0547">Nucleotide-binding</keyword>
<dbReference type="GO" id="GO:0005524">
    <property type="term" value="F:ATP binding"/>
    <property type="evidence" value="ECO:0007669"/>
    <property type="project" value="UniProtKB-KW"/>
</dbReference>
<dbReference type="Pfam" id="PF00271">
    <property type="entry name" value="Helicase_C"/>
    <property type="match status" value="1"/>
</dbReference>
<evidence type="ECO:0000256" key="11">
    <source>
        <dbReference type="ARBA" id="ARBA00047984"/>
    </source>
</evidence>
<keyword evidence="7" id="KW-0347">Helicase</keyword>
<dbReference type="InterPro" id="IPR014001">
    <property type="entry name" value="Helicase_ATP-bd"/>
</dbReference>
<dbReference type="Pfam" id="PF00270">
    <property type="entry name" value="DEAD"/>
    <property type="match status" value="1"/>
</dbReference>
<evidence type="ECO:0000259" key="14">
    <source>
        <dbReference type="PROSITE" id="PS51194"/>
    </source>
</evidence>
<dbReference type="SUPFAM" id="SSF52540">
    <property type="entry name" value="P-loop containing nucleoside triphosphate hydrolases"/>
    <property type="match status" value="1"/>
</dbReference>
<keyword evidence="4" id="KW-0396">Initiation factor</keyword>
<comment type="similarity">
    <text evidence="1">Belongs to the DEAD box helicase family. DEAH subfamily.</text>
</comment>
<dbReference type="Gene3D" id="1.20.120.1080">
    <property type="match status" value="1"/>
</dbReference>
<keyword evidence="8" id="KW-0067">ATP-binding</keyword>
<comment type="catalytic activity">
    <reaction evidence="11">
        <text>ATP + H2O = ADP + phosphate + H(+)</text>
        <dbReference type="Rhea" id="RHEA:13065"/>
        <dbReference type="ChEBI" id="CHEBI:15377"/>
        <dbReference type="ChEBI" id="CHEBI:15378"/>
        <dbReference type="ChEBI" id="CHEBI:30616"/>
        <dbReference type="ChEBI" id="CHEBI:43474"/>
        <dbReference type="ChEBI" id="CHEBI:456216"/>
        <dbReference type="EC" id="3.6.4.13"/>
    </reaction>
</comment>
<dbReference type="GO" id="GO:0016787">
    <property type="term" value="F:hydrolase activity"/>
    <property type="evidence" value="ECO:0007669"/>
    <property type="project" value="UniProtKB-KW"/>
</dbReference>
<dbReference type="InterPro" id="IPR011709">
    <property type="entry name" value="DEAD-box_helicase_OB_fold"/>
</dbReference>
<sequence>MGKKKQKQPSVSKEQNKNTKSAEDKGKKTYSLPGKPEGGTESGDHLQKVFIPANLEKDILNFIQEENKGKKLEKGMSKRLTSKKLTDMYTSLSDAGFSHTQIEQAMTNTVLHGGDLIDALDWLCLNLPNDKLPSGFSDTLQKEEDKVHVRPKFDTTLVREKSLIKEEDVDVQSVEKPNEHKGVGAMGQVDMKKWILQYAEQSDSDSVGEDEDGEQFNPNERYIELTAILLDLKEEAAETKQMGNKSKQKELSKQIREIIVEMDSLEKHPDFDPAVKIKNIESEKVSVNSSIVSMVKEQSSGNPDLAKVDDVDDIGSGLNLIEQAAAETPKPQQETNQATKVKEDVRQFEYTRQQWTGKSPKQFLIDWCRKQKCENPKFEKINPRGNKFKCRIVIDRKKDGMLDVCPEILCENIRDAEHLASTLALYHLCKGQSVHQLLPPPYRAVWLEWLEKERAAQSEEIIKENKPRDQFISKLMKKLDIDDSKEKTQESKKAEKESWEDLEFDEEESNDVPEERNNDTRLTKTHCHEGLSSLDLLKFYEKHTQTAQYKKLYQSRQALPVFQNQGFIMEAIRRENVVLIAGETGSGKSTQIPHFILQDCLQSGEGQNCNIICTQPRRISAISLATRVSQEMGETTIGSQDSLCGYQIRLETRRGPNTKLLYCTTGVILRQLQLDPLLRDITHILVDEVHERSVQSDFLLIVLKRLLAQRRDLHVILMSATLDAEKFSKYFNNCRIINIPGRTYPVEVFHIEDTIEMTGYVLNEDSPYTLRQDQLLEEDDASLLVTERAGEQSKLDVFWTKEDLSTIDRTSLSPDTYCLRTRNIVTRLNHKRINMDLILEILVYIQKSERFSNMTGAVLVFLPGLSDIQELYEILQSDHRFSEKNGYIILALHSVLSSADQNSAFNIPPAGTRKIVLATNIAETGITIPDAVFVIDSGKVKENRYMESSQMSALEEVFISKASAKQRQGRAGRVQNGFCFRLYTKEMYNDMRPYTVPELLRVPLEELCLTIMKCNFGKPEDFLSQALDQPQEQVVARAMTLLHEVGACRDGYSLTALGHHLAALPVHVRIGKMLLYSAIIGCLEPVAVIAAAMTDRSPFLVPIGKQDLANTAKQSLAVAASDHLTVFKAYVGWKEAQSKGRQAEMTYCQKHFLRRNTLLEIENVKKDLIRLVVSIGFQEKISSLQSSGLTHSDKEVLQISTAISSKGGNLDIHTIAKVKAVLTAGLYPNVATVAYTAPVDAVANPEKKVCAGETPQGPAFVHPSSVNRYLQATGCLVYHEKVRSSKVYLRDCTLVGPYSILLFGGEIHVQHISQSISVDDRIQYKAFAKTAVIFRELRKLLDDLLSAKLDDPSFDISGSRLVSLIQELLVADKTR</sequence>
<dbReference type="SMART" id="SM00490">
    <property type="entry name" value="HELICc"/>
    <property type="match status" value="1"/>
</dbReference>
<dbReference type="EC" id="3.6.4.13" evidence="2"/>
<feature type="region of interest" description="Disordered" evidence="12">
    <location>
        <begin position="1"/>
        <end position="44"/>
    </location>
</feature>
<dbReference type="Pfam" id="PF26026">
    <property type="entry name" value="RNA_hel_CTD"/>
    <property type="match status" value="1"/>
</dbReference>
<evidence type="ECO:0000256" key="7">
    <source>
        <dbReference type="ARBA" id="ARBA00022806"/>
    </source>
</evidence>
<keyword evidence="16" id="KW-1185">Reference proteome</keyword>
<dbReference type="InterPro" id="IPR011545">
    <property type="entry name" value="DEAD/DEAH_box_helicase_dom"/>
</dbReference>
<dbReference type="EMBL" id="JBJQND010000003">
    <property type="protein sequence ID" value="KAL3883402.1"/>
    <property type="molecule type" value="Genomic_DNA"/>
</dbReference>
<evidence type="ECO:0000313" key="16">
    <source>
        <dbReference type="Proteomes" id="UP001634394"/>
    </source>
</evidence>
<evidence type="ECO:0000256" key="1">
    <source>
        <dbReference type="ARBA" id="ARBA00008792"/>
    </source>
</evidence>
<dbReference type="PANTHER" id="PTHR18934">
    <property type="entry name" value="ATP-DEPENDENT RNA HELICASE"/>
    <property type="match status" value="1"/>
</dbReference>